<evidence type="ECO:0000313" key="2">
    <source>
        <dbReference type="Proteomes" id="UP000203019"/>
    </source>
</evidence>
<dbReference type="EMBL" id="KX557278">
    <property type="protein sequence ID" value="AOE44411.1"/>
    <property type="molecule type" value="Genomic_DNA"/>
</dbReference>
<dbReference type="OrthoDB" id="9499at10239"/>
<dbReference type="GeneID" id="29063292"/>
<accession>A0A1B3B092</accession>
<gene>
    <name evidence="1" type="primary">6</name>
    <name evidence="1" type="ORF">SEA_GHOBES_6</name>
</gene>
<evidence type="ECO:0000313" key="1">
    <source>
        <dbReference type="EMBL" id="AOE44411.1"/>
    </source>
</evidence>
<dbReference type="RefSeq" id="YP_009281109.1">
    <property type="nucleotide sequence ID" value="NC_031028.1"/>
</dbReference>
<organism evidence="1 2">
    <name type="scientific">Gordonia phage Ghobes</name>
    <dbReference type="NCBI Taxonomy" id="1887647"/>
    <lineage>
        <taxon>Viruses</taxon>
        <taxon>Duplodnaviria</taxon>
        <taxon>Heunggongvirae</taxon>
        <taxon>Uroviricota</taxon>
        <taxon>Caudoviricetes</taxon>
        <taxon>Ghobesvirus</taxon>
        <taxon>Ghobesvirus ghobes</taxon>
    </lineage>
</organism>
<name>A0A1B3B092_9CAUD</name>
<protein>
    <submittedName>
        <fullName evidence="1">Head-to-tail connector protein</fullName>
    </submittedName>
</protein>
<sequence length="203" mass="22246">MTSPEPLLSAAELVEFTGGRLNAATPGLQRRLDAALGALRAHCGWLPFPVREEALTLSTYGQRPLLLPTLKLLELQELTVLGKVVPVENVEWDENGVLYRPSPDYQYGLPVQRYPWPDRLRSVTVKFRHGFEPEEVAELVGSVFDVASRSVVNPFGRTGYKVGERQENFAVGAGGRVTGARPLGDDLALWDAYALGTRTTEGG</sequence>
<proteinExistence type="predicted"/>
<keyword evidence="2" id="KW-1185">Reference proteome</keyword>
<dbReference type="KEGG" id="vg:29063292"/>
<dbReference type="Proteomes" id="UP000203019">
    <property type="component" value="Segment"/>
</dbReference>
<reference evidence="2" key="1">
    <citation type="submission" date="2016-07" db="EMBL/GenBank/DDBJ databases">
        <authorList>
            <person name="Florea S."/>
            <person name="Webb J.S."/>
            <person name="Jaromczyk J."/>
            <person name="Schardl C.L."/>
        </authorList>
    </citation>
    <scope>NUCLEOTIDE SEQUENCE [LARGE SCALE GENOMIC DNA]</scope>
</reference>